<dbReference type="Proteomes" id="UP000634136">
    <property type="component" value="Unassembled WGS sequence"/>
</dbReference>
<comment type="caution">
    <text evidence="1">The sequence shown here is derived from an EMBL/GenBank/DDBJ whole genome shotgun (WGS) entry which is preliminary data.</text>
</comment>
<accession>A0A834SYH5</accession>
<proteinExistence type="predicted"/>
<gene>
    <name evidence="1" type="ORF">G2W53_032548</name>
</gene>
<organism evidence="1 2">
    <name type="scientific">Senna tora</name>
    <dbReference type="NCBI Taxonomy" id="362788"/>
    <lineage>
        <taxon>Eukaryota</taxon>
        <taxon>Viridiplantae</taxon>
        <taxon>Streptophyta</taxon>
        <taxon>Embryophyta</taxon>
        <taxon>Tracheophyta</taxon>
        <taxon>Spermatophyta</taxon>
        <taxon>Magnoliopsida</taxon>
        <taxon>eudicotyledons</taxon>
        <taxon>Gunneridae</taxon>
        <taxon>Pentapetalae</taxon>
        <taxon>rosids</taxon>
        <taxon>fabids</taxon>
        <taxon>Fabales</taxon>
        <taxon>Fabaceae</taxon>
        <taxon>Caesalpinioideae</taxon>
        <taxon>Cassia clade</taxon>
        <taxon>Senna</taxon>
    </lineage>
</organism>
<protein>
    <submittedName>
        <fullName evidence="1">Uncharacterized protein</fullName>
    </submittedName>
</protein>
<evidence type="ECO:0000313" key="2">
    <source>
        <dbReference type="Proteomes" id="UP000634136"/>
    </source>
</evidence>
<name>A0A834SYH5_9FABA</name>
<reference evidence="1" key="1">
    <citation type="submission" date="2020-09" db="EMBL/GenBank/DDBJ databases">
        <title>Genome-Enabled Discovery of Anthraquinone Biosynthesis in Senna tora.</title>
        <authorList>
            <person name="Kang S.-H."/>
            <person name="Pandey R.P."/>
            <person name="Lee C.-M."/>
            <person name="Sim J.-S."/>
            <person name="Jeong J.-T."/>
            <person name="Choi B.-S."/>
            <person name="Jung M."/>
            <person name="Ginzburg D."/>
            <person name="Zhao K."/>
            <person name="Won S.Y."/>
            <person name="Oh T.-J."/>
            <person name="Yu Y."/>
            <person name="Kim N.-H."/>
            <person name="Lee O.R."/>
            <person name="Lee T.-H."/>
            <person name="Bashyal P."/>
            <person name="Kim T.-S."/>
            <person name="Lee W.-H."/>
            <person name="Kawkins C."/>
            <person name="Kim C.-K."/>
            <person name="Kim J.S."/>
            <person name="Ahn B.O."/>
            <person name="Rhee S.Y."/>
            <person name="Sohng J.K."/>
        </authorList>
    </citation>
    <scope>NUCLEOTIDE SEQUENCE</scope>
    <source>
        <tissue evidence="1">Leaf</tissue>
    </source>
</reference>
<sequence>MAALAYTSDFSLIFHESPPSEIVALLDEDVRGVGSLRSCVA</sequence>
<evidence type="ECO:0000313" key="1">
    <source>
        <dbReference type="EMBL" id="KAF7811572.1"/>
    </source>
</evidence>
<keyword evidence="2" id="KW-1185">Reference proteome</keyword>
<dbReference type="EMBL" id="JAAIUW010000010">
    <property type="protein sequence ID" value="KAF7811572.1"/>
    <property type="molecule type" value="Genomic_DNA"/>
</dbReference>
<dbReference type="AlphaFoldDB" id="A0A834SYH5"/>